<evidence type="ECO:0000256" key="4">
    <source>
        <dbReference type="PIRNR" id="PIRNR036492"/>
    </source>
</evidence>
<dbReference type="EMBL" id="CCYD01002047">
    <property type="protein sequence ID" value="CEG46267.1"/>
    <property type="molecule type" value="Genomic_DNA"/>
</dbReference>
<reference evidence="11" key="1">
    <citation type="submission" date="2014-09" db="EMBL/GenBank/DDBJ databases">
        <authorList>
            <person name="Sharma Rahul"/>
            <person name="Thines Marco"/>
        </authorList>
    </citation>
    <scope>NUCLEOTIDE SEQUENCE [LARGE SCALE GENOMIC DNA]</scope>
</reference>
<dbReference type="GO" id="GO:0005737">
    <property type="term" value="C:cytoplasm"/>
    <property type="evidence" value="ECO:0007669"/>
    <property type="project" value="TreeGrafter"/>
</dbReference>
<evidence type="ECO:0000256" key="1">
    <source>
        <dbReference type="ARBA" id="ARBA00009986"/>
    </source>
</evidence>
<protein>
    <recommendedName>
        <fullName evidence="4">Aldehyde dehydrogenase</fullName>
    </recommendedName>
</protein>
<dbReference type="PANTHER" id="PTHR43570:SF16">
    <property type="entry name" value="ALDEHYDE DEHYDROGENASE TYPE III, ISOFORM Q"/>
    <property type="match status" value="1"/>
</dbReference>
<feature type="active site" evidence="5">
    <location>
        <position position="283"/>
    </location>
</feature>
<dbReference type="PIRSF" id="PIRSF036492">
    <property type="entry name" value="ALDH"/>
    <property type="match status" value="1"/>
</dbReference>
<dbReference type="Pfam" id="PF00171">
    <property type="entry name" value="Aldedh"/>
    <property type="match status" value="1"/>
</dbReference>
<keyword evidence="8" id="KW-0472">Membrane</keyword>
<dbReference type="InterPro" id="IPR016161">
    <property type="entry name" value="Ald_DH/histidinol_DH"/>
</dbReference>
<dbReference type="GO" id="GO:0004029">
    <property type="term" value="F:aldehyde dehydrogenase (NAD+) activity"/>
    <property type="evidence" value="ECO:0007669"/>
    <property type="project" value="TreeGrafter"/>
</dbReference>
<dbReference type="GO" id="GO:0006081">
    <property type="term" value="P:aldehyde metabolic process"/>
    <property type="evidence" value="ECO:0007669"/>
    <property type="project" value="InterPro"/>
</dbReference>
<dbReference type="AlphaFoldDB" id="A0A0N7L772"/>
<keyword evidence="11" id="KW-1185">Reference proteome</keyword>
<dbReference type="SUPFAM" id="SSF53720">
    <property type="entry name" value="ALDH-like"/>
    <property type="match status" value="1"/>
</dbReference>
<accession>A0A0N7L772</accession>
<dbReference type="OMA" id="EIDWCKQ"/>
<comment type="similarity">
    <text evidence="1 4 7">Belongs to the aldehyde dehydrogenase family.</text>
</comment>
<dbReference type="InterPro" id="IPR016162">
    <property type="entry name" value="Ald_DH_N"/>
</dbReference>
<evidence type="ECO:0000256" key="8">
    <source>
        <dbReference type="SAM" id="Phobius"/>
    </source>
</evidence>
<dbReference type="CDD" id="cd07087">
    <property type="entry name" value="ALDH_F3-13-14_CALDH-like"/>
    <property type="match status" value="1"/>
</dbReference>
<evidence type="ECO:0000256" key="5">
    <source>
        <dbReference type="PIRSR" id="PIRSR036492-1"/>
    </source>
</evidence>
<dbReference type="Gene3D" id="3.40.309.10">
    <property type="entry name" value="Aldehyde Dehydrogenase, Chain A, domain 2"/>
    <property type="match status" value="1"/>
</dbReference>
<dbReference type="STRING" id="4781.A0A0N7L772"/>
<evidence type="ECO:0000256" key="6">
    <source>
        <dbReference type="PROSITE-ProRule" id="PRU10007"/>
    </source>
</evidence>
<dbReference type="InterPro" id="IPR016163">
    <property type="entry name" value="Ald_DH_C"/>
</dbReference>
<feature type="transmembrane region" description="Helical" evidence="8">
    <location>
        <begin position="515"/>
        <end position="532"/>
    </location>
</feature>
<proteinExistence type="inferred from homology"/>
<dbReference type="RefSeq" id="XP_024582636.1">
    <property type="nucleotide sequence ID" value="XM_024717104.1"/>
</dbReference>
<dbReference type="GeneID" id="36397733"/>
<dbReference type="InterPro" id="IPR015590">
    <property type="entry name" value="Aldehyde_DH_dom"/>
</dbReference>
<dbReference type="Proteomes" id="UP000054928">
    <property type="component" value="Unassembled WGS sequence"/>
</dbReference>
<evidence type="ECO:0000256" key="7">
    <source>
        <dbReference type="RuleBase" id="RU003345"/>
    </source>
</evidence>
<feature type="active site" evidence="5 6">
    <location>
        <position position="249"/>
    </location>
</feature>
<feature type="domain" description="Aldehyde dehydrogenase" evidence="9">
    <location>
        <begin position="28"/>
        <end position="477"/>
    </location>
</feature>
<dbReference type="PANTHER" id="PTHR43570">
    <property type="entry name" value="ALDEHYDE DEHYDROGENASE"/>
    <property type="match status" value="1"/>
</dbReference>
<name>A0A0N7L772_PLAHL</name>
<dbReference type="FunFam" id="3.40.605.10:FF:000004">
    <property type="entry name" value="Aldehyde dehydrogenase"/>
    <property type="match status" value="1"/>
</dbReference>
<evidence type="ECO:0000256" key="2">
    <source>
        <dbReference type="ARBA" id="ARBA00023002"/>
    </source>
</evidence>
<dbReference type="PROSITE" id="PS00687">
    <property type="entry name" value="ALDEHYDE_DEHYDR_GLU"/>
    <property type="match status" value="1"/>
</dbReference>
<keyword evidence="8" id="KW-1133">Transmembrane helix</keyword>
<organism evidence="10 11">
    <name type="scientific">Plasmopara halstedii</name>
    <name type="common">Downy mildew of sunflower</name>
    <dbReference type="NCBI Taxonomy" id="4781"/>
    <lineage>
        <taxon>Eukaryota</taxon>
        <taxon>Sar</taxon>
        <taxon>Stramenopiles</taxon>
        <taxon>Oomycota</taxon>
        <taxon>Peronosporomycetes</taxon>
        <taxon>Peronosporales</taxon>
        <taxon>Peronosporaceae</taxon>
        <taxon>Plasmopara</taxon>
    </lineage>
</organism>
<evidence type="ECO:0000259" key="9">
    <source>
        <dbReference type="Pfam" id="PF00171"/>
    </source>
</evidence>
<keyword evidence="8" id="KW-0812">Transmembrane</keyword>
<dbReference type="OrthoDB" id="440325at2759"/>
<evidence type="ECO:0000256" key="3">
    <source>
        <dbReference type="ARBA" id="ARBA00023027"/>
    </source>
</evidence>
<evidence type="ECO:0000313" key="10">
    <source>
        <dbReference type="EMBL" id="CEG46267.1"/>
    </source>
</evidence>
<keyword evidence="3" id="KW-0520">NAD</keyword>
<dbReference type="InterPro" id="IPR029510">
    <property type="entry name" value="Ald_DH_CS_GLU"/>
</dbReference>
<keyword evidence="2 4" id="KW-0560">Oxidoreductase</keyword>
<dbReference type="InterPro" id="IPR012394">
    <property type="entry name" value="Aldehyde_DH_NAD(P)"/>
</dbReference>
<evidence type="ECO:0000313" key="11">
    <source>
        <dbReference type="Proteomes" id="UP000054928"/>
    </source>
</evidence>
<sequence length="536" mass="59330">MPLSDHSGTDYVAVQDASPSIDMYGSTSNILVLPDVSKQDTHADVAALRASFATGATKDLKMRKSLLRALQRLLNENEALINDAVWKDLHKHPAEMSAMETALLLAEIQLFIDYIDDWSKPKLKPTNIVNLPGLSYARPEPLGVVCIIGAWNYPVHLLLMPLIAALGAGNCAIVRLPGDDTTRNVNNVLLQLFDKYIDKRYVRIVYGGVEETKKMLQERYDLIFATGGTFMGKIVAQAAALHLTPIVLELGGKSPCIIDNTADLKLAAKRVAWGSFINAGQTCVRPDYLLVDAKVGDEFIKLLKVELDAQFGGPNVKESDSFGRVVNQRMYDRLVRILDKDQKHVIYGGDTDAKQLFISPTLFNFRSDFDSFVSSASMEAENFGPLLPIYYYASGNLDEPIKFVTSREKPLALYYFSSKSKNKERVVNETSSGSMMVNDMLTQLSNPDVPFGGVGCSGMGAYHGHYGFQAFSHLKTVIYKNGLLDLPQRYPPYTPSKQYVLSMALYPFSRLQMRLVKAIAFAVVLAVIAIIIKNVS</sequence>
<dbReference type="Gene3D" id="3.40.605.10">
    <property type="entry name" value="Aldehyde Dehydrogenase, Chain A, domain 1"/>
    <property type="match status" value="1"/>
</dbReference>
<dbReference type="FunFam" id="3.40.309.10:FF:000003">
    <property type="entry name" value="Aldehyde dehydrogenase"/>
    <property type="match status" value="1"/>
</dbReference>